<dbReference type="Proteomes" id="UP001153076">
    <property type="component" value="Unassembled WGS sequence"/>
</dbReference>
<comment type="caution">
    <text evidence="1">The sequence shown here is derived from an EMBL/GenBank/DDBJ whole genome shotgun (WGS) entry which is preliminary data.</text>
</comment>
<sequence length="203" mass="23071">MNALIAGSKDLVNGQLPRIKSKSSATWHFQLQHCKDYIIWKLHTVNFDGTQRPKFIDGREEFTKSLWEVARSTSISGSDLHFFPFLRLQLGEVNRALIMRICALSLERIMLRGKDAQGPEEEMEDRLIISCIYSGREIRAACSGNASRVIGFDVELKASAARKITSEQKSVDVFQYPLMKPEWGASSFFEGIFRLIYSGNNNM</sequence>
<evidence type="ECO:0000313" key="1">
    <source>
        <dbReference type="EMBL" id="KAJ8425163.1"/>
    </source>
</evidence>
<evidence type="ECO:0000313" key="2">
    <source>
        <dbReference type="Proteomes" id="UP001153076"/>
    </source>
</evidence>
<name>A0A9Q1JMF2_9CARY</name>
<gene>
    <name evidence="1" type="ORF">Cgig2_012403</name>
</gene>
<proteinExistence type="predicted"/>
<protein>
    <submittedName>
        <fullName evidence="1">Uncharacterized protein</fullName>
    </submittedName>
</protein>
<dbReference type="AlphaFoldDB" id="A0A9Q1JMF2"/>
<organism evidence="1 2">
    <name type="scientific">Carnegiea gigantea</name>
    <dbReference type="NCBI Taxonomy" id="171969"/>
    <lineage>
        <taxon>Eukaryota</taxon>
        <taxon>Viridiplantae</taxon>
        <taxon>Streptophyta</taxon>
        <taxon>Embryophyta</taxon>
        <taxon>Tracheophyta</taxon>
        <taxon>Spermatophyta</taxon>
        <taxon>Magnoliopsida</taxon>
        <taxon>eudicotyledons</taxon>
        <taxon>Gunneridae</taxon>
        <taxon>Pentapetalae</taxon>
        <taxon>Caryophyllales</taxon>
        <taxon>Cactineae</taxon>
        <taxon>Cactaceae</taxon>
        <taxon>Cactoideae</taxon>
        <taxon>Echinocereeae</taxon>
        <taxon>Carnegiea</taxon>
    </lineage>
</organism>
<keyword evidence="2" id="KW-1185">Reference proteome</keyword>
<dbReference type="EMBL" id="JAKOGI010001528">
    <property type="protein sequence ID" value="KAJ8425163.1"/>
    <property type="molecule type" value="Genomic_DNA"/>
</dbReference>
<accession>A0A9Q1JMF2</accession>
<reference evidence="1" key="1">
    <citation type="submission" date="2022-04" db="EMBL/GenBank/DDBJ databases">
        <title>Carnegiea gigantea Genome sequencing and assembly v2.</title>
        <authorList>
            <person name="Copetti D."/>
            <person name="Sanderson M.J."/>
            <person name="Burquez A."/>
            <person name="Wojciechowski M.F."/>
        </authorList>
    </citation>
    <scope>NUCLEOTIDE SEQUENCE</scope>
    <source>
        <strain evidence="1">SGP5-SGP5p</strain>
        <tissue evidence="1">Aerial part</tissue>
    </source>
</reference>